<accession>A0AAJ0HX18</accession>
<name>A0AAJ0HX18_9PEZI</name>
<feature type="coiled-coil region" evidence="1">
    <location>
        <begin position="302"/>
        <end position="377"/>
    </location>
</feature>
<sequence length="377" mass="43500">TLQISLQNPTFDQIVQRIVDVRDRDAKCFITFGWPEEQLDDLESRLGARLRQLDTIAPQRFEYDFQTKTVHFDMAETPLHAQFGHFSGLLFMFAIDRLVPSIQDAAIRLLLKAIINFTTRRLFIKGKLWKQADWAFGRATDHLPSLVCEVSFSQSWENVQAKVVQYIKSSNGKIRAGIIFNIEYPEANTVTVSLLTADDSAQHATLYNDDVDEQPTGHIGIYLSDVAGLAGLPLPYCRPSTDERDAGILRQPQIIVTYDQLRDIFLKARKIHRGEACLEDYAQETLFEEMARRIAEEKGKMAEEMTLRMAEKDREMAEKDREMAEEMTLRMAEKDREMAEKDREMAEMALRMAEMARRMAEKDREMAEMALRMAEKQ</sequence>
<evidence type="ECO:0000256" key="1">
    <source>
        <dbReference type="SAM" id="Coils"/>
    </source>
</evidence>
<reference evidence="2" key="2">
    <citation type="submission" date="2023-06" db="EMBL/GenBank/DDBJ databases">
        <authorList>
            <consortium name="Lawrence Berkeley National Laboratory"/>
            <person name="Haridas S."/>
            <person name="Hensen N."/>
            <person name="Bonometti L."/>
            <person name="Westerberg I."/>
            <person name="Brannstrom I.O."/>
            <person name="Guillou S."/>
            <person name="Cros-Aarteil S."/>
            <person name="Calhoun S."/>
            <person name="Kuo A."/>
            <person name="Mondo S."/>
            <person name="Pangilinan J."/>
            <person name="Riley R."/>
            <person name="Labutti K."/>
            <person name="Andreopoulos B."/>
            <person name="Lipzen A."/>
            <person name="Chen C."/>
            <person name="Yanf M."/>
            <person name="Daum C."/>
            <person name="Ng V."/>
            <person name="Clum A."/>
            <person name="Steindorff A."/>
            <person name="Ohm R."/>
            <person name="Martin F."/>
            <person name="Silar P."/>
            <person name="Natvig D."/>
            <person name="Lalanne C."/>
            <person name="Gautier V."/>
            <person name="Ament-Velasquez S.L."/>
            <person name="Kruys A."/>
            <person name="Hutchinson M.I."/>
            <person name="Powell A.J."/>
            <person name="Barry K."/>
            <person name="Miller A.N."/>
            <person name="Grigoriev I.V."/>
            <person name="Debuchy R."/>
            <person name="Gladieux P."/>
            <person name="Thoren M.H."/>
            <person name="Johannesson H."/>
        </authorList>
    </citation>
    <scope>NUCLEOTIDE SEQUENCE</scope>
    <source>
        <strain evidence="2">CBS 955.72</strain>
    </source>
</reference>
<dbReference type="Proteomes" id="UP001275084">
    <property type="component" value="Unassembled WGS sequence"/>
</dbReference>
<organism evidence="2 3">
    <name type="scientific">Lasiosphaeria hispida</name>
    <dbReference type="NCBI Taxonomy" id="260671"/>
    <lineage>
        <taxon>Eukaryota</taxon>
        <taxon>Fungi</taxon>
        <taxon>Dikarya</taxon>
        <taxon>Ascomycota</taxon>
        <taxon>Pezizomycotina</taxon>
        <taxon>Sordariomycetes</taxon>
        <taxon>Sordariomycetidae</taxon>
        <taxon>Sordariales</taxon>
        <taxon>Lasiosphaeriaceae</taxon>
        <taxon>Lasiosphaeria</taxon>
    </lineage>
</organism>
<gene>
    <name evidence="2" type="ORF">B0T25DRAFT_598132</name>
</gene>
<reference evidence="2" key="1">
    <citation type="journal article" date="2023" name="Mol. Phylogenet. Evol.">
        <title>Genome-scale phylogeny and comparative genomics of the fungal order Sordariales.</title>
        <authorList>
            <person name="Hensen N."/>
            <person name="Bonometti L."/>
            <person name="Westerberg I."/>
            <person name="Brannstrom I.O."/>
            <person name="Guillou S."/>
            <person name="Cros-Aarteil S."/>
            <person name="Calhoun S."/>
            <person name="Haridas S."/>
            <person name="Kuo A."/>
            <person name="Mondo S."/>
            <person name="Pangilinan J."/>
            <person name="Riley R."/>
            <person name="LaButti K."/>
            <person name="Andreopoulos B."/>
            <person name="Lipzen A."/>
            <person name="Chen C."/>
            <person name="Yan M."/>
            <person name="Daum C."/>
            <person name="Ng V."/>
            <person name="Clum A."/>
            <person name="Steindorff A."/>
            <person name="Ohm R.A."/>
            <person name="Martin F."/>
            <person name="Silar P."/>
            <person name="Natvig D.O."/>
            <person name="Lalanne C."/>
            <person name="Gautier V."/>
            <person name="Ament-Velasquez S.L."/>
            <person name="Kruys A."/>
            <person name="Hutchinson M.I."/>
            <person name="Powell A.J."/>
            <person name="Barry K."/>
            <person name="Miller A.N."/>
            <person name="Grigoriev I.V."/>
            <person name="Debuchy R."/>
            <person name="Gladieux P."/>
            <person name="Hiltunen Thoren M."/>
            <person name="Johannesson H."/>
        </authorList>
    </citation>
    <scope>NUCLEOTIDE SEQUENCE</scope>
    <source>
        <strain evidence="2">CBS 955.72</strain>
    </source>
</reference>
<evidence type="ECO:0000313" key="2">
    <source>
        <dbReference type="EMBL" id="KAK3364243.1"/>
    </source>
</evidence>
<proteinExistence type="predicted"/>
<keyword evidence="1" id="KW-0175">Coiled coil</keyword>
<comment type="caution">
    <text evidence="2">The sequence shown here is derived from an EMBL/GenBank/DDBJ whole genome shotgun (WGS) entry which is preliminary data.</text>
</comment>
<feature type="non-terminal residue" evidence="2">
    <location>
        <position position="1"/>
    </location>
</feature>
<evidence type="ECO:0000313" key="3">
    <source>
        <dbReference type="Proteomes" id="UP001275084"/>
    </source>
</evidence>
<dbReference type="EMBL" id="JAUIQD010000001">
    <property type="protein sequence ID" value="KAK3364243.1"/>
    <property type="molecule type" value="Genomic_DNA"/>
</dbReference>
<protein>
    <submittedName>
        <fullName evidence="2">Uncharacterized protein</fullName>
    </submittedName>
</protein>
<dbReference type="AlphaFoldDB" id="A0AAJ0HX18"/>
<keyword evidence="3" id="KW-1185">Reference proteome</keyword>